<dbReference type="EMBL" id="LAQJ01000282">
    <property type="protein sequence ID" value="KKO18272.1"/>
    <property type="molecule type" value="Genomic_DNA"/>
</dbReference>
<gene>
    <name evidence="2" type="ORF">BROFUL_02999</name>
</gene>
<dbReference type="Pfam" id="PF13174">
    <property type="entry name" value="TPR_6"/>
    <property type="match status" value="1"/>
</dbReference>
<keyword evidence="1" id="KW-0175">Coiled coil</keyword>
<keyword evidence="3" id="KW-1185">Reference proteome</keyword>
<feature type="coiled-coil region" evidence="1">
    <location>
        <begin position="87"/>
        <end position="121"/>
    </location>
</feature>
<protein>
    <recommendedName>
        <fullName evidence="4">Outer membrane lipoprotein BamD-like domain-containing protein</fullName>
    </recommendedName>
</protein>
<dbReference type="SUPFAM" id="SSF48452">
    <property type="entry name" value="TPR-like"/>
    <property type="match status" value="1"/>
</dbReference>
<dbReference type="InterPro" id="IPR011990">
    <property type="entry name" value="TPR-like_helical_dom_sf"/>
</dbReference>
<dbReference type="InterPro" id="IPR019734">
    <property type="entry name" value="TPR_rpt"/>
</dbReference>
<organism evidence="2 3">
    <name type="scientific">Candidatus Brocadia fulgida</name>
    <dbReference type="NCBI Taxonomy" id="380242"/>
    <lineage>
        <taxon>Bacteria</taxon>
        <taxon>Pseudomonadati</taxon>
        <taxon>Planctomycetota</taxon>
        <taxon>Candidatus Brocadiia</taxon>
        <taxon>Candidatus Brocadiales</taxon>
        <taxon>Candidatus Brocadiaceae</taxon>
        <taxon>Candidatus Brocadia</taxon>
    </lineage>
</organism>
<proteinExistence type="predicted"/>
<evidence type="ECO:0000256" key="1">
    <source>
        <dbReference type="SAM" id="Coils"/>
    </source>
</evidence>
<dbReference type="Gene3D" id="1.25.40.10">
    <property type="entry name" value="Tetratricopeptide repeat domain"/>
    <property type="match status" value="1"/>
</dbReference>
<dbReference type="Proteomes" id="UP000034954">
    <property type="component" value="Unassembled WGS sequence"/>
</dbReference>
<evidence type="ECO:0000313" key="2">
    <source>
        <dbReference type="EMBL" id="KKO18272.1"/>
    </source>
</evidence>
<evidence type="ECO:0000313" key="3">
    <source>
        <dbReference type="Proteomes" id="UP000034954"/>
    </source>
</evidence>
<dbReference type="PATRIC" id="fig|380242.3.peg.3706"/>
<reference evidence="2 3" key="1">
    <citation type="journal article" date="2013" name="BMC Microbiol.">
        <title>Identification of the type II cytochrome c maturation pathway in anammox bacteria by comparative genomics.</title>
        <authorList>
            <person name="Ferousi C."/>
            <person name="Speth D.R."/>
            <person name="Reimann J."/>
            <person name="Op den Camp H.J."/>
            <person name="Allen J.W."/>
            <person name="Keltjens J.T."/>
            <person name="Jetten M.S."/>
        </authorList>
    </citation>
    <scope>NUCLEOTIDE SEQUENCE [LARGE SCALE GENOMIC DNA]</scope>
    <source>
        <strain evidence="2">RU1</strain>
    </source>
</reference>
<name>A0A0M2UQX8_9BACT</name>
<dbReference type="AlphaFoldDB" id="A0A0M2UQX8"/>
<sequence length="306" mass="35275">MLTKKWFMCIWIILSYVPSLIGDDHIDTHKIVKPLSLESKKVLAKPEMSNDIERLLLRPVKLEKEKTTIANQESVDYMFKPETEQNIEGITSILSAEKRKLNELENEYSKLEKELLGGVDAKNADLSVSKGSESSSASFSNDKVISVEKSEKKYPMKNTISSVGSSSDKPRVTKDEKLEKGISENLSYRLSKVVGNGKLLDVAECFYKLGEYNDALQTYKLITSSDVSLDQYRWTQYQIANCYRNMREFDLALSEYQRFVNQYPTGDLIESAEWYIDDVNWWKSWCEKNAVNNRRNLEISKIHKSE</sequence>
<comment type="caution">
    <text evidence="2">The sequence shown here is derived from an EMBL/GenBank/DDBJ whole genome shotgun (WGS) entry which is preliminary data.</text>
</comment>
<evidence type="ECO:0008006" key="4">
    <source>
        <dbReference type="Google" id="ProtNLM"/>
    </source>
</evidence>
<accession>A0A0M2UQX8</accession>